<dbReference type="Proteomes" id="UP000234331">
    <property type="component" value="Unassembled WGS sequence"/>
</dbReference>
<keyword evidence="3" id="KW-1185">Reference proteome</keyword>
<evidence type="ECO:0000256" key="1">
    <source>
        <dbReference type="SAM" id="MobiDB-lite"/>
    </source>
</evidence>
<gene>
    <name evidence="2" type="ORF">FRACA_260045</name>
</gene>
<accession>A0A2I2KSE1</accession>
<dbReference type="EMBL" id="FZMO01000179">
    <property type="protein sequence ID" value="SNQ48593.1"/>
    <property type="molecule type" value="Genomic_DNA"/>
</dbReference>
<name>A0A2I2KSE1_9ACTN</name>
<protein>
    <submittedName>
        <fullName evidence="2">Uncharacterized protein</fullName>
    </submittedName>
</protein>
<feature type="compositionally biased region" description="Low complexity" evidence="1">
    <location>
        <begin position="26"/>
        <end position="35"/>
    </location>
</feature>
<proteinExistence type="predicted"/>
<evidence type="ECO:0000313" key="3">
    <source>
        <dbReference type="Proteomes" id="UP000234331"/>
    </source>
</evidence>
<reference evidence="2 3" key="1">
    <citation type="submission" date="2017-06" db="EMBL/GenBank/DDBJ databases">
        <authorList>
            <person name="Kim H.J."/>
            <person name="Triplett B.A."/>
        </authorList>
    </citation>
    <scope>NUCLEOTIDE SEQUENCE [LARGE SCALE GENOMIC DNA]</scope>
    <source>
        <strain evidence="2">FRACA_ARgP5</strain>
    </source>
</reference>
<evidence type="ECO:0000313" key="2">
    <source>
        <dbReference type="EMBL" id="SNQ48593.1"/>
    </source>
</evidence>
<dbReference type="AlphaFoldDB" id="A0A2I2KSE1"/>
<sequence length="55" mass="5458">MTSQVIDGADGIGESGHRQQRRRRAGSGATAAPRAHPGTGSTGVGKAAADLNLTS</sequence>
<feature type="region of interest" description="Disordered" evidence="1">
    <location>
        <begin position="1"/>
        <end position="55"/>
    </location>
</feature>
<organism evidence="2 3">
    <name type="scientific">Frankia canadensis</name>
    <dbReference type="NCBI Taxonomy" id="1836972"/>
    <lineage>
        <taxon>Bacteria</taxon>
        <taxon>Bacillati</taxon>
        <taxon>Actinomycetota</taxon>
        <taxon>Actinomycetes</taxon>
        <taxon>Frankiales</taxon>
        <taxon>Frankiaceae</taxon>
        <taxon>Frankia</taxon>
    </lineage>
</organism>